<reference evidence="1" key="1">
    <citation type="submission" date="2022-03" db="EMBL/GenBank/DDBJ databases">
        <title>Complete genome sequence of Caldinitratiruptor microaerophilus.</title>
        <authorList>
            <person name="Mukaiyama R."/>
            <person name="Nishiyama T."/>
            <person name="Ueda K."/>
        </authorList>
    </citation>
    <scope>NUCLEOTIDE SEQUENCE</scope>
    <source>
        <strain evidence="1">JCM 16183</strain>
    </source>
</reference>
<dbReference type="RefSeq" id="WP_264842348.1">
    <property type="nucleotide sequence ID" value="NZ_AP025628.1"/>
</dbReference>
<name>A0AA35CNG6_9FIRM</name>
<sequence length="374" mass="40369">MRIVAVVFEGGTEPRGDLGLTLSRLRRAVVLDTLERLVGLRGLAEVVLATNFPDLAAEAVRLGVRVHPTERSFHFHRELAAAVAGSGAEGVVYLSGAAAPLLSEAEWRWVLEALSVLAPCVVVNNPQSADLVAWAPADALGRIPAQPRDNLLGYLLRHEAGLTRHLIPNSAAVHFDLDTPTDYLILAESGRAGPRARAALEGIDWDRSRLRAAAAELQRDLAEVALIGRVGTAVVEYLNRYLRLRVRIFSEERGMKALGREEEGLVRSFLAAALAELGPRRFFELLGEVVGAVFLDSRVFFAHGGRRVSEQDRFLSDLGRVGAIGDPWVREFTAAALEAPVPVVLGGHSVVAGGLWVLAEQAVLVRGATGVTYR</sequence>
<proteinExistence type="predicted"/>
<protein>
    <submittedName>
        <fullName evidence="1">Uncharacterized protein</fullName>
    </submittedName>
</protein>
<keyword evidence="2" id="KW-1185">Reference proteome</keyword>
<dbReference type="KEGG" id="cmic:caldi_28090"/>
<dbReference type="EMBL" id="AP025628">
    <property type="protein sequence ID" value="BDG61719.1"/>
    <property type="molecule type" value="Genomic_DNA"/>
</dbReference>
<evidence type="ECO:0000313" key="1">
    <source>
        <dbReference type="EMBL" id="BDG61719.1"/>
    </source>
</evidence>
<dbReference type="AlphaFoldDB" id="A0AA35CNG6"/>
<dbReference type="Proteomes" id="UP001163687">
    <property type="component" value="Chromosome"/>
</dbReference>
<accession>A0AA35CNG6</accession>
<evidence type="ECO:0000313" key="2">
    <source>
        <dbReference type="Proteomes" id="UP001163687"/>
    </source>
</evidence>
<organism evidence="1 2">
    <name type="scientific">Caldinitratiruptor microaerophilus</name>
    <dbReference type="NCBI Taxonomy" id="671077"/>
    <lineage>
        <taxon>Bacteria</taxon>
        <taxon>Bacillati</taxon>
        <taxon>Bacillota</taxon>
        <taxon>Clostridia</taxon>
        <taxon>Eubacteriales</taxon>
        <taxon>Symbiobacteriaceae</taxon>
        <taxon>Caldinitratiruptor</taxon>
    </lineage>
</organism>
<gene>
    <name evidence="1" type="ORF">caldi_28090</name>
</gene>